<feature type="transmembrane region" description="Helical" evidence="2">
    <location>
        <begin position="102"/>
        <end position="121"/>
    </location>
</feature>
<evidence type="ECO:0000256" key="1">
    <source>
        <dbReference type="SAM" id="MobiDB-lite"/>
    </source>
</evidence>
<feature type="transmembrane region" description="Helical" evidence="2">
    <location>
        <begin position="61"/>
        <end position="82"/>
    </location>
</feature>
<feature type="region of interest" description="Disordered" evidence="1">
    <location>
        <begin position="17"/>
        <end position="40"/>
    </location>
</feature>
<protein>
    <submittedName>
        <fullName evidence="3">Uncharacterized protein</fullName>
    </submittedName>
</protein>
<feature type="transmembrane region" description="Helical" evidence="2">
    <location>
        <begin position="176"/>
        <end position="194"/>
    </location>
</feature>
<reference evidence="3" key="1">
    <citation type="submission" date="2023-06" db="EMBL/GenBank/DDBJ databases">
        <authorList>
            <consortium name="Lawrence Berkeley National Laboratory"/>
            <person name="Ahrendt S."/>
            <person name="Sahu N."/>
            <person name="Indic B."/>
            <person name="Wong-Bajracharya J."/>
            <person name="Merenyi Z."/>
            <person name="Ke H.-M."/>
            <person name="Monk M."/>
            <person name="Kocsube S."/>
            <person name="Drula E."/>
            <person name="Lipzen A."/>
            <person name="Balint B."/>
            <person name="Henrissat B."/>
            <person name="Andreopoulos B."/>
            <person name="Martin F.M."/>
            <person name="Harder C.B."/>
            <person name="Rigling D."/>
            <person name="Ford K.L."/>
            <person name="Foster G.D."/>
            <person name="Pangilinan J."/>
            <person name="Papanicolaou A."/>
            <person name="Barry K."/>
            <person name="LaButti K."/>
            <person name="Viragh M."/>
            <person name="Koriabine M."/>
            <person name="Yan M."/>
            <person name="Riley R."/>
            <person name="Champramary S."/>
            <person name="Plett K.L."/>
            <person name="Tsai I.J."/>
            <person name="Slot J."/>
            <person name="Sipos G."/>
            <person name="Plett J."/>
            <person name="Nagy L.G."/>
            <person name="Grigoriev I.V."/>
        </authorList>
    </citation>
    <scope>NUCLEOTIDE SEQUENCE</scope>
    <source>
        <strain evidence="3">CCBAS 213</strain>
    </source>
</reference>
<name>A0AA39TXA1_ARMTA</name>
<sequence>MAHPQVYMAVEKYDQSPHSFTIPKSSSPSPSSSRQHLNHSFLPLPPAEKRRISGLRSALDVVKALVLPVVAIGYLAFCYSVHNHIAPVTGEGIVDLSSYSLANVKSGITAISILVVSIGLWPMKSLVQDLHSEEFFRVLTAHQAGVPLSTINTISSPSFGTFNSFMAIARRHCSSYFTLSFISSFIVLAASSLAPSALSVDSMLVDGQVLAFSVGAVSANSALNVSDIDAFTFQMPAENVRRNTQEAAAIAWAESSLRSQYMFRLPSNGTSYIIPIPENLPTTTSARWLTDVVALNPSCAWQQTNVSSTLQISSNTTSNNTSFLSDDVYVNMPAVSTDIKLPWNTILLICD</sequence>
<keyword evidence="2" id="KW-1133">Transmembrane helix</keyword>
<comment type="caution">
    <text evidence="3">The sequence shown here is derived from an EMBL/GenBank/DDBJ whole genome shotgun (WGS) entry which is preliminary data.</text>
</comment>
<keyword evidence="2" id="KW-0812">Transmembrane</keyword>
<accession>A0AA39TXA1</accession>
<evidence type="ECO:0000256" key="2">
    <source>
        <dbReference type="SAM" id="Phobius"/>
    </source>
</evidence>
<evidence type="ECO:0000313" key="4">
    <source>
        <dbReference type="Proteomes" id="UP001175211"/>
    </source>
</evidence>
<keyword evidence="4" id="KW-1185">Reference proteome</keyword>
<dbReference type="RefSeq" id="XP_060338901.1">
    <property type="nucleotide sequence ID" value="XM_060483836.1"/>
</dbReference>
<organism evidence="3 4">
    <name type="scientific">Armillaria tabescens</name>
    <name type="common">Ringless honey mushroom</name>
    <name type="synonym">Agaricus tabescens</name>
    <dbReference type="NCBI Taxonomy" id="1929756"/>
    <lineage>
        <taxon>Eukaryota</taxon>
        <taxon>Fungi</taxon>
        <taxon>Dikarya</taxon>
        <taxon>Basidiomycota</taxon>
        <taxon>Agaricomycotina</taxon>
        <taxon>Agaricomycetes</taxon>
        <taxon>Agaricomycetidae</taxon>
        <taxon>Agaricales</taxon>
        <taxon>Marasmiineae</taxon>
        <taxon>Physalacriaceae</taxon>
        <taxon>Desarmillaria</taxon>
    </lineage>
</organism>
<dbReference type="AlphaFoldDB" id="A0AA39TXA1"/>
<dbReference type="Proteomes" id="UP001175211">
    <property type="component" value="Unassembled WGS sequence"/>
</dbReference>
<dbReference type="GeneID" id="85367384"/>
<gene>
    <name evidence="3" type="ORF">EV420DRAFT_8760</name>
</gene>
<keyword evidence="2" id="KW-0472">Membrane</keyword>
<evidence type="ECO:0000313" key="3">
    <source>
        <dbReference type="EMBL" id="KAK0469108.1"/>
    </source>
</evidence>
<proteinExistence type="predicted"/>
<dbReference type="EMBL" id="JAUEPS010000001">
    <property type="protein sequence ID" value="KAK0469108.1"/>
    <property type="molecule type" value="Genomic_DNA"/>
</dbReference>